<comment type="caution">
    <text evidence="3">The sequence shown here is derived from an EMBL/GenBank/DDBJ whole genome shotgun (WGS) entry which is preliminary data.</text>
</comment>
<dbReference type="CDD" id="cd00487">
    <property type="entry name" value="Pep_deformylase"/>
    <property type="match status" value="1"/>
</dbReference>
<dbReference type="Pfam" id="PF01327">
    <property type="entry name" value="Pep_deformylase"/>
    <property type="match status" value="1"/>
</dbReference>
<feature type="binding site" evidence="2">
    <location>
        <position position="139"/>
    </location>
    <ligand>
        <name>Fe cation</name>
        <dbReference type="ChEBI" id="CHEBI:24875"/>
    </ligand>
</feature>
<dbReference type="GO" id="GO:0046872">
    <property type="term" value="F:metal ion binding"/>
    <property type="evidence" value="ECO:0007669"/>
    <property type="project" value="UniProtKB-KW"/>
</dbReference>
<dbReference type="HAMAP" id="MF_00163">
    <property type="entry name" value="Pep_deformylase"/>
    <property type="match status" value="1"/>
</dbReference>
<keyword evidence="2" id="KW-0648">Protein biosynthesis</keyword>
<dbReference type="EMBL" id="JAFKGL010000020">
    <property type="protein sequence ID" value="MBN9413289.1"/>
    <property type="molecule type" value="Genomic_DNA"/>
</dbReference>
<comment type="catalytic activity">
    <reaction evidence="2">
        <text>N-terminal N-formyl-L-methionyl-[peptide] + H2O = N-terminal L-methionyl-[peptide] + formate</text>
        <dbReference type="Rhea" id="RHEA:24420"/>
        <dbReference type="Rhea" id="RHEA-COMP:10639"/>
        <dbReference type="Rhea" id="RHEA-COMP:10640"/>
        <dbReference type="ChEBI" id="CHEBI:15377"/>
        <dbReference type="ChEBI" id="CHEBI:15740"/>
        <dbReference type="ChEBI" id="CHEBI:49298"/>
        <dbReference type="ChEBI" id="CHEBI:64731"/>
        <dbReference type="EC" id="3.5.1.88"/>
    </reaction>
</comment>
<evidence type="ECO:0000256" key="1">
    <source>
        <dbReference type="ARBA" id="ARBA00010759"/>
    </source>
</evidence>
<dbReference type="GO" id="GO:0042586">
    <property type="term" value="F:peptide deformylase activity"/>
    <property type="evidence" value="ECO:0007669"/>
    <property type="project" value="UniProtKB-UniRule"/>
</dbReference>
<name>A0A8J7PT38_9PROT</name>
<proteinExistence type="inferred from homology"/>
<dbReference type="EC" id="3.5.1.88" evidence="2"/>
<keyword evidence="2 3" id="KW-0378">Hydrolase</keyword>
<feature type="binding site" evidence="2">
    <location>
        <position position="135"/>
    </location>
    <ligand>
        <name>Fe cation</name>
        <dbReference type="ChEBI" id="CHEBI:24875"/>
    </ligand>
</feature>
<dbReference type="PIRSF" id="PIRSF004749">
    <property type="entry name" value="Pep_def"/>
    <property type="match status" value="1"/>
</dbReference>
<dbReference type="Proteomes" id="UP000664414">
    <property type="component" value="Unassembled WGS sequence"/>
</dbReference>
<evidence type="ECO:0000313" key="3">
    <source>
        <dbReference type="EMBL" id="MBN9413289.1"/>
    </source>
</evidence>
<dbReference type="PRINTS" id="PR01576">
    <property type="entry name" value="PDEFORMYLASE"/>
</dbReference>
<evidence type="ECO:0000256" key="2">
    <source>
        <dbReference type="HAMAP-Rule" id="MF_00163"/>
    </source>
</evidence>
<reference evidence="3" key="1">
    <citation type="submission" date="2021-02" db="EMBL/GenBank/DDBJ databases">
        <title>Thiocyanate and organic carbon inputs drive convergent selection for specific autotrophic Afipia and Thiobacillus strains within complex microbiomes.</title>
        <authorList>
            <person name="Huddy R.J."/>
            <person name="Sachdeva R."/>
            <person name="Kadzinga F."/>
            <person name="Kantor R.S."/>
            <person name="Harrison S.T.L."/>
            <person name="Banfield J.F."/>
        </authorList>
    </citation>
    <scope>NUCLEOTIDE SEQUENCE</scope>
    <source>
        <strain evidence="3">SCN18_10_11_15_R4_P_38_20</strain>
    </source>
</reference>
<comment type="similarity">
    <text evidence="1 2">Belongs to the polypeptide deformylase family.</text>
</comment>
<feature type="binding site" evidence="2">
    <location>
        <position position="93"/>
    </location>
    <ligand>
        <name>Fe cation</name>
        <dbReference type="ChEBI" id="CHEBI:24875"/>
    </ligand>
</feature>
<dbReference type="GO" id="GO:0006412">
    <property type="term" value="P:translation"/>
    <property type="evidence" value="ECO:0007669"/>
    <property type="project" value="UniProtKB-UniRule"/>
</dbReference>
<dbReference type="InterPro" id="IPR023635">
    <property type="entry name" value="Peptide_deformylase"/>
</dbReference>
<dbReference type="PANTHER" id="PTHR10458">
    <property type="entry name" value="PEPTIDE DEFORMYLASE"/>
    <property type="match status" value="1"/>
</dbReference>
<keyword evidence="2" id="KW-0408">Iron</keyword>
<gene>
    <name evidence="2" type="primary">def</name>
    <name evidence="3" type="ORF">J0H12_05145</name>
</gene>
<dbReference type="NCBIfam" id="TIGR00079">
    <property type="entry name" value="pept_deformyl"/>
    <property type="match status" value="1"/>
</dbReference>
<accession>A0A8J7PT38</accession>
<comment type="function">
    <text evidence="2">Removes the formyl group from the N-terminal Met of newly synthesized proteins. Requires at least a dipeptide for an efficient rate of reaction. N-terminal L-methionine is a prerequisite for activity but the enzyme has broad specificity at other positions.</text>
</comment>
<dbReference type="InterPro" id="IPR036821">
    <property type="entry name" value="Peptide_deformylase_sf"/>
</dbReference>
<dbReference type="SUPFAM" id="SSF56420">
    <property type="entry name" value="Peptide deformylase"/>
    <property type="match status" value="1"/>
</dbReference>
<dbReference type="PANTHER" id="PTHR10458:SF22">
    <property type="entry name" value="PEPTIDE DEFORMYLASE"/>
    <property type="match status" value="1"/>
</dbReference>
<sequence length="167" mass="19148">MALLKVLKVPDPRLKLKAHPVEKVDGEIQRLMDDMLETMYHDKGCGLAATQVGIQKRIVVIDFEDERTPEPLLMANPEIVWYSDKREAFTEGCLSVPDQWTSIVRASSVKFHYLDRSNKRQELTVDGIFGACIQHEIDHLNGVLFVDHLSSLKRNLLLRRAIKIKQD</sequence>
<protein>
    <recommendedName>
        <fullName evidence="2">Peptide deformylase</fullName>
        <shortName evidence="2">PDF</shortName>
        <ecNumber evidence="2">3.5.1.88</ecNumber>
    </recommendedName>
    <alternativeName>
        <fullName evidence="2">Polypeptide deformylase</fullName>
    </alternativeName>
</protein>
<dbReference type="NCBIfam" id="NF001159">
    <property type="entry name" value="PRK00150.1-3"/>
    <property type="match status" value="1"/>
</dbReference>
<keyword evidence="2" id="KW-0479">Metal-binding</keyword>
<comment type="cofactor">
    <cofactor evidence="2">
        <name>Fe(2+)</name>
        <dbReference type="ChEBI" id="CHEBI:29033"/>
    </cofactor>
    <text evidence="2">Binds 1 Fe(2+) ion.</text>
</comment>
<dbReference type="Gene3D" id="3.90.45.10">
    <property type="entry name" value="Peptide deformylase"/>
    <property type="match status" value="1"/>
</dbReference>
<dbReference type="AlphaFoldDB" id="A0A8J7PT38"/>
<organism evidence="3 4">
    <name type="scientific">Candidatus Paracaedimonas acanthamoebae</name>
    <dbReference type="NCBI Taxonomy" id="244581"/>
    <lineage>
        <taxon>Bacteria</taxon>
        <taxon>Pseudomonadati</taxon>
        <taxon>Pseudomonadota</taxon>
        <taxon>Alphaproteobacteria</taxon>
        <taxon>Holosporales</taxon>
        <taxon>Caedimonadaceae</taxon>
        <taxon>Candidatus Paracaedimonas</taxon>
    </lineage>
</organism>
<feature type="active site" evidence="2">
    <location>
        <position position="136"/>
    </location>
</feature>
<evidence type="ECO:0000313" key="4">
    <source>
        <dbReference type="Proteomes" id="UP000664414"/>
    </source>
</evidence>